<name>A0AAU9UTD9_EUPED</name>
<evidence type="ECO:0000256" key="3">
    <source>
        <dbReference type="SAM" id="MobiDB-lite"/>
    </source>
</evidence>
<dbReference type="PANTHER" id="PTHR24366:SF96">
    <property type="entry name" value="LEUCINE RICH REPEAT CONTAINING 53"/>
    <property type="match status" value="1"/>
</dbReference>
<keyword evidence="6" id="KW-1185">Reference proteome</keyword>
<evidence type="ECO:0000256" key="2">
    <source>
        <dbReference type="ARBA" id="ARBA00022737"/>
    </source>
</evidence>
<evidence type="ECO:0000313" key="6">
    <source>
        <dbReference type="Proteomes" id="UP001153954"/>
    </source>
</evidence>
<accession>A0AAU9UTD9</accession>
<gene>
    <name evidence="5" type="ORF">EEDITHA_LOCUS17365</name>
</gene>
<evidence type="ECO:0000256" key="1">
    <source>
        <dbReference type="ARBA" id="ARBA00022614"/>
    </source>
</evidence>
<feature type="region of interest" description="Disordered" evidence="3">
    <location>
        <begin position="587"/>
        <end position="704"/>
    </location>
</feature>
<organism evidence="5 6">
    <name type="scientific">Euphydryas editha</name>
    <name type="common">Edith's checkerspot</name>
    <dbReference type="NCBI Taxonomy" id="104508"/>
    <lineage>
        <taxon>Eukaryota</taxon>
        <taxon>Metazoa</taxon>
        <taxon>Ecdysozoa</taxon>
        <taxon>Arthropoda</taxon>
        <taxon>Hexapoda</taxon>
        <taxon>Insecta</taxon>
        <taxon>Pterygota</taxon>
        <taxon>Neoptera</taxon>
        <taxon>Endopterygota</taxon>
        <taxon>Lepidoptera</taxon>
        <taxon>Glossata</taxon>
        <taxon>Ditrysia</taxon>
        <taxon>Papilionoidea</taxon>
        <taxon>Nymphalidae</taxon>
        <taxon>Nymphalinae</taxon>
        <taxon>Euphydryas</taxon>
    </lineage>
</organism>
<dbReference type="EMBL" id="CAKOGL010000025">
    <property type="protein sequence ID" value="CAH2102781.1"/>
    <property type="molecule type" value="Genomic_DNA"/>
</dbReference>
<proteinExistence type="predicted"/>
<keyword evidence="4" id="KW-1133">Transmembrane helix</keyword>
<feature type="compositionally biased region" description="Basic and acidic residues" evidence="3">
    <location>
        <begin position="587"/>
        <end position="600"/>
    </location>
</feature>
<sequence length="762" mass="84414">MLTELVLLQKRWCTSLRNIFSRRPYACPREDDVTTFAQTVNNPLPNIELFLVERRPSGISMTKMAWLPNSVHLLAASLLLVPILAAVCPDGCVCSTTRDGLHRVTCSNLAELYKYSLRQKHHNINILDLSHNNITKITHELDRLTEVVTLDLSTNGLTELNKFLHNAKKLVHLNLAHNRIQKLSLSLLPTSVSSLDLTGNLLKDVPSDLAHLPSLEHLELSGNPLDCSCANIIARNHLLAANVYIDNVLCQTPVHLKGRSWLELKTKDICKVSKPDFMDMMMGDQPFDAVRVGEETTALKSMPLVASSDLDDGKIIHNANVVEDDDSLQFMKVGHIASPSPINEIEGSGEAESTTISDIIEPIQERKMFGNLLANEEILPANNVHTTEDPIEGSGEGSGYFIPDYEESTEANVEKTTPIITELSPDPVERIFTDNDNSTEIEFPMPQPPTIYKGGPNWHSKTDAEIVTGKSVTPEVTRDTTISEQIRVTQASEVLGQAPANDENVVPHKTGTYVCIALIIVLLVGLIGFAIAKGQMRKRRDRRILRQQKRDVEKASKEMVDMNKSLLGKPAAIENPVERKVNGKYELVPTHETHQRKGENGDVANGIKHKDNENLRTDSPRDTNQNKSSSIDNNLAHDPQVPQQETSFESDPGVNSRKDTNSLSSEDIFVPINDDDNSMPNRNRDSDVSQPLINGDPTVDTDYLSPSREYVPVYSPDMGRVRIKMTEIPKPKTPVLVTRSRSNAGDIIITPSTDGKAPKSTT</sequence>
<dbReference type="SUPFAM" id="SSF52075">
    <property type="entry name" value="Outer arm dynein light chain 1"/>
    <property type="match status" value="1"/>
</dbReference>
<keyword evidence="4" id="KW-0472">Membrane</keyword>
<dbReference type="Gene3D" id="3.80.10.10">
    <property type="entry name" value="Ribonuclease Inhibitor"/>
    <property type="match status" value="1"/>
</dbReference>
<keyword evidence="2" id="KW-0677">Repeat</keyword>
<dbReference type="Pfam" id="PF13855">
    <property type="entry name" value="LRR_8"/>
    <property type="match status" value="1"/>
</dbReference>
<dbReference type="PROSITE" id="PS51450">
    <property type="entry name" value="LRR"/>
    <property type="match status" value="2"/>
</dbReference>
<protein>
    <submittedName>
        <fullName evidence="5">Uncharacterized protein</fullName>
    </submittedName>
</protein>
<feature type="compositionally biased region" description="Polar residues" evidence="3">
    <location>
        <begin position="622"/>
        <end position="633"/>
    </location>
</feature>
<reference evidence="5" key="1">
    <citation type="submission" date="2022-03" db="EMBL/GenBank/DDBJ databases">
        <authorList>
            <person name="Tunstrom K."/>
        </authorList>
    </citation>
    <scope>NUCLEOTIDE SEQUENCE</scope>
</reference>
<dbReference type="InterPro" id="IPR001611">
    <property type="entry name" value="Leu-rich_rpt"/>
</dbReference>
<feature type="compositionally biased region" description="Basic and acidic residues" evidence="3">
    <location>
        <begin position="608"/>
        <end position="621"/>
    </location>
</feature>
<evidence type="ECO:0000313" key="5">
    <source>
        <dbReference type="EMBL" id="CAH2102781.1"/>
    </source>
</evidence>
<dbReference type="InterPro" id="IPR032675">
    <property type="entry name" value="LRR_dom_sf"/>
</dbReference>
<comment type="caution">
    <text evidence="5">The sequence shown here is derived from an EMBL/GenBank/DDBJ whole genome shotgun (WGS) entry which is preliminary data.</text>
</comment>
<evidence type="ECO:0000256" key="4">
    <source>
        <dbReference type="SAM" id="Phobius"/>
    </source>
</evidence>
<dbReference type="Proteomes" id="UP001153954">
    <property type="component" value="Unassembled WGS sequence"/>
</dbReference>
<keyword evidence="4" id="KW-0812">Transmembrane</keyword>
<feature type="compositionally biased region" description="Basic and acidic residues" evidence="3">
    <location>
        <begin position="548"/>
        <end position="561"/>
    </location>
</feature>
<keyword evidence="1" id="KW-0433">Leucine-rich repeat</keyword>
<feature type="compositionally biased region" description="Basic residues" evidence="3">
    <location>
        <begin position="538"/>
        <end position="547"/>
    </location>
</feature>
<feature type="transmembrane region" description="Helical" evidence="4">
    <location>
        <begin position="511"/>
        <end position="532"/>
    </location>
</feature>
<dbReference type="AlphaFoldDB" id="A0AAU9UTD9"/>
<feature type="region of interest" description="Disordered" evidence="3">
    <location>
        <begin position="734"/>
        <end position="762"/>
    </location>
</feature>
<dbReference type="PANTHER" id="PTHR24366">
    <property type="entry name" value="IG(IMMUNOGLOBULIN) AND LRR(LEUCINE RICH REPEAT) DOMAINS"/>
    <property type="match status" value="1"/>
</dbReference>
<feature type="region of interest" description="Disordered" evidence="3">
    <location>
        <begin position="538"/>
        <end position="575"/>
    </location>
</feature>